<dbReference type="InterPro" id="IPR007052">
    <property type="entry name" value="CS_dom"/>
</dbReference>
<dbReference type="PROSITE" id="PS01031">
    <property type="entry name" value="SHSP"/>
    <property type="match status" value="1"/>
</dbReference>
<evidence type="ECO:0000313" key="5">
    <source>
        <dbReference type="EMBL" id="GIQ65038.1"/>
    </source>
</evidence>
<dbReference type="InterPro" id="IPR002068">
    <property type="entry name" value="A-crystallin/Hsp20_dom"/>
</dbReference>
<dbReference type="SUPFAM" id="SSF49764">
    <property type="entry name" value="HSP20-like chaperones"/>
    <property type="match status" value="1"/>
</dbReference>
<evidence type="ECO:0000259" key="4">
    <source>
        <dbReference type="PROSITE" id="PS51203"/>
    </source>
</evidence>
<dbReference type="PROSITE" id="PS51203">
    <property type="entry name" value="CS"/>
    <property type="match status" value="1"/>
</dbReference>
<dbReference type="CDD" id="cd06464">
    <property type="entry name" value="ACD_sHsps-like"/>
    <property type="match status" value="1"/>
</dbReference>
<dbReference type="Gene3D" id="2.60.40.790">
    <property type="match status" value="1"/>
</dbReference>
<dbReference type="InterPro" id="IPR031107">
    <property type="entry name" value="Small_HSP"/>
</dbReference>
<dbReference type="Pfam" id="PF00011">
    <property type="entry name" value="HSP20"/>
    <property type="match status" value="1"/>
</dbReference>
<accession>A0ABQ4N9Y6</accession>
<dbReference type="PANTHER" id="PTHR11527">
    <property type="entry name" value="HEAT-SHOCK PROTEIN 20 FAMILY MEMBER"/>
    <property type="match status" value="1"/>
</dbReference>
<dbReference type="Proteomes" id="UP000680304">
    <property type="component" value="Unassembled WGS sequence"/>
</dbReference>
<dbReference type="EMBL" id="BOVJ01000117">
    <property type="protein sequence ID" value="GIQ65038.1"/>
    <property type="molecule type" value="Genomic_DNA"/>
</dbReference>
<evidence type="ECO:0000256" key="2">
    <source>
        <dbReference type="RuleBase" id="RU003616"/>
    </source>
</evidence>
<keyword evidence="6" id="KW-1185">Reference proteome</keyword>
<organism evidence="5 6">
    <name type="scientific">Paenibacillus cisolokensis</name>
    <dbReference type="NCBI Taxonomy" id="1658519"/>
    <lineage>
        <taxon>Bacteria</taxon>
        <taxon>Bacillati</taxon>
        <taxon>Bacillota</taxon>
        <taxon>Bacilli</taxon>
        <taxon>Bacillales</taxon>
        <taxon>Paenibacillaceae</taxon>
        <taxon>Paenibacillus</taxon>
    </lineage>
</organism>
<dbReference type="InterPro" id="IPR008978">
    <property type="entry name" value="HSP20-like_chaperone"/>
</dbReference>
<evidence type="ECO:0000313" key="6">
    <source>
        <dbReference type="Proteomes" id="UP000680304"/>
    </source>
</evidence>
<sequence length="163" mass="18995">MSLIPQDSFRNLDSWRRDLDRWFNELPSFIRGEHRLSHRIDVHETDDEIVATCELPGLEKKEDIDIDVQGNVLTVSGTVNRSHEVKEEQIYHQERFYGRFQRSITLPAAVNEDAVKASYKNGVLEIRMPKLQQPKNGSTSIFTRFEDIIETAGIKRSRIKMRP</sequence>
<evidence type="ECO:0000256" key="1">
    <source>
        <dbReference type="PROSITE-ProRule" id="PRU00285"/>
    </source>
</evidence>
<feature type="domain" description="SHSP" evidence="3">
    <location>
        <begin position="31"/>
        <end position="146"/>
    </location>
</feature>
<reference evidence="5 6" key="1">
    <citation type="submission" date="2021-04" db="EMBL/GenBank/DDBJ databases">
        <title>Draft genome sequence of Paenibacillus cisolokensis, LC2-13A.</title>
        <authorList>
            <person name="Uke A."/>
            <person name="Chhe C."/>
            <person name="Baramee S."/>
            <person name="Kosugi A."/>
        </authorList>
    </citation>
    <scope>NUCLEOTIDE SEQUENCE [LARGE SCALE GENOMIC DNA]</scope>
    <source>
        <strain evidence="5 6">LC2-13A</strain>
    </source>
</reference>
<comment type="similarity">
    <text evidence="1 2">Belongs to the small heat shock protein (HSP20) family.</text>
</comment>
<evidence type="ECO:0000259" key="3">
    <source>
        <dbReference type="PROSITE" id="PS01031"/>
    </source>
</evidence>
<protein>
    <submittedName>
        <fullName evidence="5">Heat-shock protein Hsp20</fullName>
    </submittedName>
</protein>
<feature type="domain" description="CS" evidence="4">
    <location>
        <begin position="35"/>
        <end position="146"/>
    </location>
</feature>
<gene>
    <name evidence="5" type="ORF">PACILC2_36060</name>
</gene>
<proteinExistence type="inferred from homology"/>
<comment type="caution">
    <text evidence="5">The sequence shown here is derived from an EMBL/GenBank/DDBJ whole genome shotgun (WGS) entry which is preliminary data.</text>
</comment>
<name>A0ABQ4N9Y6_9BACL</name>